<sequence>MLTILQVASVISVVMVIAATIWRKSKSKSETRFLLADPPKDTVVLHQYGAAPTVPSISPYVMKLETYLRAAKIPFVNKFSRTPGPKGKLPWIQYNQTVVCDSQFCIEFLNVEKKVNLNNKLTPQDMAIGHMLRRTVEESLYWIMLQFRLVFEKSGTIYRRLGLNSATIWVMKSASKGRLVSQGIGRHSEQEVTKLMDDDLMAVSTILGNKKFLFGNDVEDVTEFDCAVFGQLCQMVWQMPGCHTEERIAEKFPNLVNYCESMKAAFWPDWNERLLGQKSQMTTTASPKEEETPLQ</sequence>
<dbReference type="Pfam" id="PF17172">
    <property type="entry name" value="GST_N_4"/>
    <property type="match status" value="1"/>
</dbReference>
<dbReference type="InterPro" id="IPR036282">
    <property type="entry name" value="Glutathione-S-Trfase_C_sf"/>
</dbReference>
<dbReference type="SUPFAM" id="SSF52833">
    <property type="entry name" value="Thioredoxin-like"/>
    <property type="match status" value="1"/>
</dbReference>
<name>A0AAV2H354_LYMST</name>
<dbReference type="CDD" id="cd03193">
    <property type="entry name" value="GST_C_Metaxin"/>
    <property type="match status" value="1"/>
</dbReference>
<gene>
    <name evidence="4" type="ORF">GSLYS_00002128001</name>
</gene>
<dbReference type="SUPFAM" id="SSF47616">
    <property type="entry name" value="GST C-terminal domain-like"/>
    <property type="match status" value="1"/>
</dbReference>
<dbReference type="PANTHER" id="PTHR12289">
    <property type="entry name" value="METAXIN RELATED"/>
    <property type="match status" value="1"/>
</dbReference>
<evidence type="ECO:0000313" key="4">
    <source>
        <dbReference type="EMBL" id="CAL1527958.1"/>
    </source>
</evidence>
<dbReference type="Proteomes" id="UP001497497">
    <property type="component" value="Unassembled WGS sequence"/>
</dbReference>
<accession>A0AAV2H354</accession>
<protein>
    <recommendedName>
        <fullName evidence="6">Failed axon connections</fullName>
    </recommendedName>
</protein>
<comment type="similarity">
    <text evidence="1">Belongs to the FAX family.</text>
</comment>
<dbReference type="EMBL" id="CAXITT010000025">
    <property type="protein sequence ID" value="CAL1527958.1"/>
    <property type="molecule type" value="Genomic_DNA"/>
</dbReference>
<dbReference type="InterPro" id="IPR040079">
    <property type="entry name" value="Glutathione_S-Trfase"/>
</dbReference>
<comment type="caution">
    <text evidence="4">The sequence shown here is derived from an EMBL/GenBank/DDBJ whole genome shotgun (WGS) entry which is preliminary data.</text>
</comment>
<proteinExistence type="inferred from homology"/>
<dbReference type="Gene3D" id="1.20.1050.10">
    <property type="match status" value="1"/>
</dbReference>
<dbReference type="AlphaFoldDB" id="A0AAV2H354"/>
<reference evidence="4 5" key="1">
    <citation type="submission" date="2024-04" db="EMBL/GenBank/DDBJ databases">
        <authorList>
            <consortium name="Genoscope - CEA"/>
            <person name="William W."/>
        </authorList>
    </citation>
    <scope>NUCLEOTIDE SEQUENCE [LARGE SCALE GENOMIC DNA]</scope>
</reference>
<dbReference type="InterPro" id="IPR036249">
    <property type="entry name" value="Thioredoxin-like_sf"/>
</dbReference>
<evidence type="ECO:0008006" key="6">
    <source>
        <dbReference type="Google" id="ProtNLM"/>
    </source>
</evidence>
<evidence type="ECO:0000259" key="2">
    <source>
        <dbReference type="Pfam" id="PF17171"/>
    </source>
</evidence>
<dbReference type="InterPro" id="IPR026928">
    <property type="entry name" value="FAX/IsoI-like"/>
</dbReference>
<evidence type="ECO:0000256" key="1">
    <source>
        <dbReference type="ARBA" id="ARBA00006475"/>
    </source>
</evidence>
<dbReference type="InterPro" id="IPR012336">
    <property type="entry name" value="Thioredoxin-like_fold"/>
</dbReference>
<dbReference type="PANTHER" id="PTHR12289:SF41">
    <property type="entry name" value="FAILED AXON CONNECTIONS-RELATED"/>
    <property type="match status" value="1"/>
</dbReference>
<dbReference type="SFLD" id="SFLDS00019">
    <property type="entry name" value="Glutathione_Transferase_(cytos"/>
    <property type="match status" value="1"/>
</dbReference>
<organism evidence="4 5">
    <name type="scientific">Lymnaea stagnalis</name>
    <name type="common">Great pond snail</name>
    <name type="synonym">Helix stagnalis</name>
    <dbReference type="NCBI Taxonomy" id="6523"/>
    <lineage>
        <taxon>Eukaryota</taxon>
        <taxon>Metazoa</taxon>
        <taxon>Spiralia</taxon>
        <taxon>Lophotrochozoa</taxon>
        <taxon>Mollusca</taxon>
        <taxon>Gastropoda</taxon>
        <taxon>Heterobranchia</taxon>
        <taxon>Euthyneura</taxon>
        <taxon>Panpulmonata</taxon>
        <taxon>Hygrophila</taxon>
        <taxon>Lymnaeoidea</taxon>
        <taxon>Lymnaeidae</taxon>
        <taxon>Lymnaea</taxon>
    </lineage>
</organism>
<dbReference type="SFLD" id="SFLDG01180">
    <property type="entry name" value="SUF1"/>
    <property type="match status" value="1"/>
</dbReference>
<dbReference type="SFLD" id="SFLDG01200">
    <property type="entry name" value="SUF1.1"/>
    <property type="match status" value="1"/>
</dbReference>
<evidence type="ECO:0000259" key="3">
    <source>
        <dbReference type="Pfam" id="PF17172"/>
    </source>
</evidence>
<dbReference type="GO" id="GO:0005737">
    <property type="term" value="C:cytoplasm"/>
    <property type="evidence" value="ECO:0007669"/>
    <property type="project" value="TreeGrafter"/>
</dbReference>
<dbReference type="InterPro" id="IPR033468">
    <property type="entry name" value="Metaxin_GST"/>
</dbReference>
<evidence type="ECO:0000313" key="5">
    <source>
        <dbReference type="Proteomes" id="UP001497497"/>
    </source>
</evidence>
<feature type="domain" description="Metaxin glutathione S-transferase" evidence="2">
    <location>
        <begin position="197"/>
        <end position="262"/>
    </location>
</feature>
<dbReference type="InterPro" id="IPR050931">
    <property type="entry name" value="Mito_Protein_Transport_Metaxin"/>
</dbReference>
<keyword evidence="5" id="KW-1185">Reference proteome</keyword>
<dbReference type="Pfam" id="PF17171">
    <property type="entry name" value="GST_C_6"/>
    <property type="match status" value="1"/>
</dbReference>
<feature type="domain" description="Thioredoxin-like fold" evidence="3">
    <location>
        <begin position="59"/>
        <end position="150"/>
    </location>
</feature>